<comment type="caution">
    <text evidence="1">The sequence shown here is derived from an EMBL/GenBank/DDBJ whole genome shotgun (WGS) entry which is preliminary data.</text>
</comment>
<keyword evidence="1" id="KW-0560">Oxidoreductase</keyword>
<name>A0ABT9MME8_9ACTN</name>
<dbReference type="InterPro" id="IPR037217">
    <property type="entry name" value="Trp/Indoleamine_2_3_dOase-like"/>
</dbReference>
<evidence type="ECO:0000313" key="2">
    <source>
        <dbReference type="Proteomes" id="UP001240984"/>
    </source>
</evidence>
<dbReference type="RefSeq" id="WP_306827433.1">
    <property type="nucleotide sequence ID" value="NZ_JAUSRA010000001.1"/>
</dbReference>
<reference evidence="1 2" key="1">
    <citation type="submission" date="2023-07" db="EMBL/GenBank/DDBJ databases">
        <title>Sequencing the genomes of 1000 actinobacteria strains.</title>
        <authorList>
            <person name="Klenk H.-P."/>
        </authorList>
    </citation>
    <scope>NUCLEOTIDE SEQUENCE [LARGE SCALE GENOMIC DNA]</scope>
    <source>
        <strain evidence="1 2">DSM 44710</strain>
    </source>
</reference>
<evidence type="ECO:0000313" key="1">
    <source>
        <dbReference type="EMBL" id="MDP9792559.1"/>
    </source>
</evidence>
<keyword evidence="2" id="KW-1185">Reference proteome</keyword>
<dbReference type="Gene3D" id="1.20.58.480">
    <property type="match status" value="2"/>
</dbReference>
<accession>A0ABT9MME8</accession>
<dbReference type="PANTHER" id="PTHR10138">
    <property type="entry name" value="TRYPTOPHAN 2,3-DIOXYGENASE"/>
    <property type="match status" value="1"/>
</dbReference>
<proteinExistence type="predicted"/>
<sequence>MSSERARPVLPGTGTTDYARYMRTETLLTLQRDATEWIHPDELLFQVTHQAHELLLKAAAHSLARAVTQMDIRRPVPAQLLVQRAALVLRLLTGQLRLLRTISPVDFAQIRTVLGHGSGLESPGWQEFRRQARATNTAFLTLLGTTADLQQLYADDASAPLYQLAEALIGLDEDISRWRADHYTLATRLLGDHAHGTQGTPVDMLARSVSHRFFPRLWDVRVLLTAAAPQVRSGKARP</sequence>
<gene>
    <name evidence="1" type="ORF">J2S43_001071</name>
</gene>
<dbReference type="EMBL" id="JAUSRA010000001">
    <property type="protein sequence ID" value="MDP9792559.1"/>
    <property type="molecule type" value="Genomic_DNA"/>
</dbReference>
<dbReference type="SUPFAM" id="SSF140959">
    <property type="entry name" value="Indolic compounds 2,3-dioxygenase-like"/>
    <property type="match status" value="1"/>
</dbReference>
<dbReference type="Proteomes" id="UP001240984">
    <property type="component" value="Unassembled WGS sequence"/>
</dbReference>
<dbReference type="GO" id="GO:0004833">
    <property type="term" value="F:L-tryptophan 2,3-dioxygenase activity"/>
    <property type="evidence" value="ECO:0007669"/>
    <property type="project" value="UniProtKB-EC"/>
</dbReference>
<organism evidence="1 2">
    <name type="scientific">Catenuloplanes nepalensis</name>
    <dbReference type="NCBI Taxonomy" id="587533"/>
    <lineage>
        <taxon>Bacteria</taxon>
        <taxon>Bacillati</taxon>
        <taxon>Actinomycetota</taxon>
        <taxon>Actinomycetes</taxon>
        <taxon>Micromonosporales</taxon>
        <taxon>Micromonosporaceae</taxon>
        <taxon>Catenuloplanes</taxon>
    </lineage>
</organism>
<dbReference type="Pfam" id="PF03301">
    <property type="entry name" value="Trp_dioxygenase"/>
    <property type="match status" value="2"/>
</dbReference>
<protein>
    <submittedName>
        <fullName evidence="1">Tryptophan 2,3-dioxygenase</fullName>
        <ecNumber evidence="1">1.13.11.11</ecNumber>
    </submittedName>
</protein>
<dbReference type="InterPro" id="IPR004981">
    <property type="entry name" value="Trp_2_3_dOase"/>
</dbReference>
<dbReference type="EC" id="1.13.11.11" evidence="1"/>
<dbReference type="PANTHER" id="PTHR10138:SF0">
    <property type="entry name" value="TRYPTOPHAN 2,3-DIOXYGENASE"/>
    <property type="match status" value="1"/>
</dbReference>